<reference evidence="2" key="1">
    <citation type="submission" date="2020-06" db="EMBL/GenBank/DDBJ databases">
        <authorList>
            <consortium name="Plant Systems Biology data submission"/>
        </authorList>
    </citation>
    <scope>NUCLEOTIDE SEQUENCE</scope>
    <source>
        <strain evidence="2">D6</strain>
    </source>
</reference>
<evidence type="ECO:0000313" key="3">
    <source>
        <dbReference type="Proteomes" id="UP001153069"/>
    </source>
</evidence>
<keyword evidence="3" id="KW-1185">Reference proteome</keyword>
<name>A0A9N8HAF3_9STRA</name>
<dbReference type="AlphaFoldDB" id="A0A9N8HAF3"/>
<dbReference type="Proteomes" id="UP001153069">
    <property type="component" value="Unassembled WGS sequence"/>
</dbReference>
<evidence type="ECO:0000256" key="1">
    <source>
        <dbReference type="SAM" id="MobiDB-lite"/>
    </source>
</evidence>
<organism evidence="2 3">
    <name type="scientific">Seminavis robusta</name>
    <dbReference type="NCBI Taxonomy" id="568900"/>
    <lineage>
        <taxon>Eukaryota</taxon>
        <taxon>Sar</taxon>
        <taxon>Stramenopiles</taxon>
        <taxon>Ochrophyta</taxon>
        <taxon>Bacillariophyta</taxon>
        <taxon>Bacillariophyceae</taxon>
        <taxon>Bacillariophycidae</taxon>
        <taxon>Naviculales</taxon>
        <taxon>Naviculaceae</taxon>
        <taxon>Seminavis</taxon>
    </lineage>
</organism>
<accession>A0A9N8HAF3</accession>
<proteinExistence type="predicted"/>
<gene>
    <name evidence="2" type="ORF">SEMRO_146_G067540.1</name>
</gene>
<evidence type="ECO:0000313" key="2">
    <source>
        <dbReference type="EMBL" id="CAB9502783.1"/>
    </source>
</evidence>
<protein>
    <submittedName>
        <fullName evidence="2">Uncharacterized protein</fullName>
    </submittedName>
</protein>
<feature type="compositionally biased region" description="Low complexity" evidence="1">
    <location>
        <begin position="99"/>
        <end position="110"/>
    </location>
</feature>
<feature type="region of interest" description="Disordered" evidence="1">
    <location>
        <begin position="30"/>
        <end position="50"/>
    </location>
</feature>
<sequence length="342" mass="37500">MSTAAVGGPTGGVLGAMGATSTIASYEDSLVTSREDESNRQQQQQPERQDEACRNLLKELFPKGLVFCDPFAPVGGKQGPILDVFSSTASLEEEDHGTGTDTGTGTHNSSGHGGVPRSVSITCTVPPMSSARQLAELQGLHRVNAETEEEVMTAREPEEPKAPAFTTGVTACTRTTTCSTSRSRSVSAFEKYQDKTKTGNPMTTVRWLLVIFLLVVVGTISSLEQSSHHESTFVVSVAGQIHDHLVDQHIMPSHPARRDTGKHKKTMQQTEKTLQEARLPRRPTPFRRVRTFLKRVREEEDNTVVQEVGRMVVKFVRNIPRHTKNLASTVNRELQEVTADLA</sequence>
<feature type="region of interest" description="Disordered" evidence="1">
    <location>
        <begin position="89"/>
        <end position="116"/>
    </location>
</feature>
<dbReference type="EMBL" id="CAICTM010000145">
    <property type="protein sequence ID" value="CAB9502783.1"/>
    <property type="molecule type" value="Genomic_DNA"/>
</dbReference>
<comment type="caution">
    <text evidence="2">The sequence shown here is derived from an EMBL/GenBank/DDBJ whole genome shotgun (WGS) entry which is preliminary data.</text>
</comment>